<gene>
    <name evidence="3" type="ORF">BEL05_00765</name>
</gene>
<dbReference type="Proteomes" id="UP000095230">
    <property type="component" value="Unassembled WGS sequence"/>
</dbReference>
<dbReference type="GO" id="GO:0003677">
    <property type="term" value="F:DNA binding"/>
    <property type="evidence" value="ECO:0007669"/>
    <property type="project" value="UniProtKB-KW"/>
</dbReference>
<keyword evidence="1" id="KW-0238">DNA-binding</keyword>
<evidence type="ECO:0008006" key="5">
    <source>
        <dbReference type="Google" id="ProtNLM"/>
    </source>
</evidence>
<dbReference type="InterPro" id="IPR013762">
    <property type="entry name" value="Integrase-like_cat_sf"/>
</dbReference>
<evidence type="ECO:0000313" key="3">
    <source>
        <dbReference type="EMBL" id="OEG74164.1"/>
    </source>
</evidence>
<evidence type="ECO:0000256" key="2">
    <source>
        <dbReference type="ARBA" id="ARBA00023172"/>
    </source>
</evidence>
<name>A0A1E5IUK2_SHECO</name>
<comment type="caution">
    <text evidence="3">The sequence shown here is derived from an EMBL/GenBank/DDBJ whole genome shotgun (WGS) entry which is preliminary data.</text>
</comment>
<dbReference type="InterPro" id="IPR011010">
    <property type="entry name" value="DNA_brk_join_enz"/>
</dbReference>
<dbReference type="RefSeq" id="WP_069670964.1">
    <property type="nucleotide sequence ID" value="NZ_MCBT01000024.1"/>
</dbReference>
<dbReference type="GO" id="GO:0006310">
    <property type="term" value="P:DNA recombination"/>
    <property type="evidence" value="ECO:0007669"/>
    <property type="project" value="UniProtKB-KW"/>
</dbReference>
<dbReference type="SUPFAM" id="SSF56349">
    <property type="entry name" value="DNA breaking-rejoining enzymes"/>
    <property type="match status" value="1"/>
</dbReference>
<evidence type="ECO:0000313" key="4">
    <source>
        <dbReference type="Proteomes" id="UP000095230"/>
    </source>
</evidence>
<dbReference type="EMBL" id="MCBT01000024">
    <property type="protein sequence ID" value="OEG74164.1"/>
    <property type="molecule type" value="Genomic_DNA"/>
</dbReference>
<dbReference type="AlphaFoldDB" id="A0A1E5IUK2"/>
<dbReference type="Gene3D" id="1.10.443.10">
    <property type="entry name" value="Intergrase catalytic core"/>
    <property type="match status" value="1"/>
</dbReference>
<keyword evidence="2" id="KW-0233">DNA recombination</keyword>
<accession>A0A1E5IUK2</accession>
<dbReference type="STRING" id="23.BEL05_00765"/>
<dbReference type="OrthoDB" id="102994at2"/>
<proteinExistence type="predicted"/>
<dbReference type="Gene3D" id="1.10.150.130">
    <property type="match status" value="1"/>
</dbReference>
<protein>
    <recommendedName>
        <fullName evidence="5">Tyr recombinase domain-containing protein</fullName>
    </recommendedName>
</protein>
<reference evidence="3 4" key="1">
    <citation type="submission" date="2016-07" db="EMBL/GenBank/DDBJ databases">
        <title>Whole-genome of two Shewanella species isolated from a digestive organ of sea cucumber Apostichopus japonicus Selenka 1867.</title>
        <authorList>
            <person name="Hong H.-H."/>
            <person name="Choi H."/>
            <person name="Cheon S."/>
            <person name="Oh J.-S."/>
            <person name="Lee H.-G."/>
            <person name="Park C."/>
        </authorList>
    </citation>
    <scope>NUCLEOTIDE SEQUENCE [LARGE SCALE GENOMIC DNA]</scope>
    <source>
        <strain evidence="3 4">CSB03KR</strain>
    </source>
</reference>
<dbReference type="InterPro" id="IPR010998">
    <property type="entry name" value="Integrase_recombinase_N"/>
</dbReference>
<sequence>MKIDNIMDNLLEKMLDGDFKITKHNKIPDTKLVVIEQNSSKWWVQVPTPPELGLPHNRKRLSTGIKIEGKKSFLEACRFGLRLIYKNEILETEGMPLFELKPTVKSIALKVIEEIKNLKIKKKTHTDYIRVIEKEIIPQLGNLYFKDLGIRELKEFFNNKKAKSSTRITITKTAFEKMFDYAIENKIIQQRDKPELNKIKIEKEESEEKVIFRESDFELINSNINSFIDESPKAIVKETRILFKFYMNFLKTTGIRAGKEATGIKWKDLFISKSNKERMVISVKKGKMEEKKKSREIAIDKETIENLINLLRFKVPYKNEMYAKVLRKDHTKSPIMASDLMVEHKGLIEFIKDCKIENEYIFSRKDKKIPTYESTFAQFKNFIDDRFSDDNLTLYSYRHYFITDRLLNNVEIYKLAKYCGNSVEMIEKHYSKVTSRLASEHVIKDLNLDIFKI</sequence>
<evidence type="ECO:0000256" key="1">
    <source>
        <dbReference type="ARBA" id="ARBA00023125"/>
    </source>
</evidence>
<dbReference type="GO" id="GO:0015074">
    <property type="term" value="P:DNA integration"/>
    <property type="evidence" value="ECO:0007669"/>
    <property type="project" value="InterPro"/>
</dbReference>
<organism evidence="3 4">
    <name type="scientific">Shewanella colwelliana</name>
    <name type="common">Alteromonas colwelliana</name>
    <dbReference type="NCBI Taxonomy" id="23"/>
    <lineage>
        <taxon>Bacteria</taxon>
        <taxon>Pseudomonadati</taxon>
        <taxon>Pseudomonadota</taxon>
        <taxon>Gammaproteobacteria</taxon>
        <taxon>Alteromonadales</taxon>
        <taxon>Shewanellaceae</taxon>
        <taxon>Shewanella</taxon>
    </lineage>
</organism>